<name>A0A0F9GKE5_9ZZZZ</name>
<accession>A0A0F9GKE5</accession>
<dbReference type="AlphaFoldDB" id="A0A0F9GKE5"/>
<evidence type="ECO:0000313" key="1">
    <source>
        <dbReference type="EMBL" id="KKL99344.1"/>
    </source>
</evidence>
<dbReference type="EMBL" id="LAZR01017699">
    <property type="protein sequence ID" value="KKL99344.1"/>
    <property type="molecule type" value="Genomic_DNA"/>
</dbReference>
<protein>
    <submittedName>
        <fullName evidence="1">Uncharacterized protein</fullName>
    </submittedName>
</protein>
<proteinExistence type="predicted"/>
<sequence>MNQDEIGALLFEDNRARKVARTMKRMKLEAHPTLDEVAIKLNSQPTFREVELAEFYIAAIIDTFPEDEEPKNE</sequence>
<reference evidence="1" key="1">
    <citation type="journal article" date="2015" name="Nature">
        <title>Complex archaea that bridge the gap between prokaryotes and eukaryotes.</title>
        <authorList>
            <person name="Spang A."/>
            <person name="Saw J.H."/>
            <person name="Jorgensen S.L."/>
            <person name="Zaremba-Niedzwiedzka K."/>
            <person name="Martijn J."/>
            <person name="Lind A.E."/>
            <person name="van Eijk R."/>
            <person name="Schleper C."/>
            <person name="Guy L."/>
            <person name="Ettema T.J."/>
        </authorList>
    </citation>
    <scope>NUCLEOTIDE SEQUENCE</scope>
</reference>
<gene>
    <name evidence="1" type="ORF">LCGC14_1815340</name>
</gene>
<comment type="caution">
    <text evidence="1">The sequence shown here is derived from an EMBL/GenBank/DDBJ whole genome shotgun (WGS) entry which is preliminary data.</text>
</comment>
<organism evidence="1">
    <name type="scientific">marine sediment metagenome</name>
    <dbReference type="NCBI Taxonomy" id="412755"/>
    <lineage>
        <taxon>unclassified sequences</taxon>
        <taxon>metagenomes</taxon>
        <taxon>ecological metagenomes</taxon>
    </lineage>
</organism>